<dbReference type="Proteomes" id="UP000199375">
    <property type="component" value="Unassembled WGS sequence"/>
</dbReference>
<evidence type="ECO:0000256" key="7">
    <source>
        <dbReference type="ARBA" id="ARBA00022777"/>
    </source>
</evidence>
<comment type="subcellular location">
    <subcellularLocation>
        <location evidence="2">Cell membrane</location>
    </subcellularLocation>
</comment>
<dbReference type="SUPFAM" id="SSF47384">
    <property type="entry name" value="Homodimeric domain of signal transducing histidine kinase"/>
    <property type="match status" value="1"/>
</dbReference>
<keyword evidence="10 11" id="KW-0472">Membrane</keyword>
<feature type="domain" description="HAMP" evidence="13">
    <location>
        <begin position="173"/>
        <end position="231"/>
    </location>
</feature>
<keyword evidence="5" id="KW-0808">Transferase</keyword>
<dbReference type="CDD" id="cd00075">
    <property type="entry name" value="HATPase"/>
    <property type="match status" value="1"/>
</dbReference>
<dbReference type="Gene3D" id="1.10.287.130">
    <property type="match status" value="1"/>
</dbReference>
<dbReference type="InterPro" id="IPR003661">
    <property type="entry name" value="HisK_dim/P_dom"/>
</dbReference>
<evidence type="ECO:0000313" key="14">
    <source>
        <dbReference type="EMBL" id="SCF08736.1"/>
    </source>
</evidence>
<dbReference type="GO" id="GO:0000155">
    <property type="term" value="F:phosphorelay sensor kinase activity"/>
    <property type="evidence" value="ECO:0007669"/>
    <property type="project" value="InterPro"/>
</dbReference>
<proteinExistence type="predicted"/>
<name>A0A1C4XK18_9ACTN</name>
<dbReference type="SUPFAM" id="SSF158472">
    <property type="entry name" value="HAMP domain-like"/>
    <property type="match status" value="1"/>
</dbReference>
<evidence type="ECO:0000256" key="5">
    <source>
        <dbReference type="ARBA" id="ARBA00022679"/>
    </source>
</evidence>
<feature type="transmembrane region" description="Helical" evidence="11">
    <location>
        <begin position="149"/>
        <end position="172"/>
    </location>
</feature>
<dbReference type="InterPro" id="IPR004358">
    <property type="entry name" value="Sig_transdc_His_kin-like_C"/>
</dbReference>
<keyword evidence="4" id="KW-0597">Phosphoprotein</keyword>
<dbReference type="Gene3D" id="6.10.340.10">
    <property type="match status" value="1"/>
</dbReference>
<keyword evidence="7 14" id="KW-0418">Kinase</keyword>
<keyword evidence="9" id="KW-0902">Two-component regulatory system</keyword>
<dbReference type="InterPro" id="IPR003594">
    <property type="entry name" value="HATPase_dom"/>
</dbReference>
<dbReference type="InterPro" id="IPR036890">
    <property type="entry name" value="HATPase_C_sf"/>
</dbReference>
<dbReference type="PROSITE" id="PS51318">
    <property type="entry name" value="TAT"/>
    <property type="match status" value="1"/>
</dbReference>
<evidence type="ECO:0000313" key="15">
    <source>
        <dbReference type="Proteomes" id="UP000199375"/>
    </source>
</evidence>
<dbReference type="AlphaFoldDB" id="A0A1C4XK18"/>
<dbReference type="SMART" id="SM00387">
    <property type="entry name" value="HATPase_c"/>
    <property type="match status" value="1"/>
</dbReference>
<dbReference type="PROSITE" id="PS50109">
    <property type="entry name" value="HIS_KIN"/>
    <property type="match status" value="1"/>
</dbReference>
<dbReference type="PRINTS" id="PR00344">
    <property type="entry name" value="BCTRLSENSOR"/>
</dbReference>
<dbReference type="SMART" id="SM00388">
    <property type="entry name" value="HisKA"/>
    <property type="match status" value="1"/>
</dbReference>
<gene>
    <name evidence="14" type="ORF">GA0070558_12679</name>
</gene>
<dbReference type="EC" id="2.7.13.3" evidence="3"/>
<evidence type="ECO:0000256" key="6">
    <source>
        <dbReference type="ARBA" id="ARBA00022692"/>
    </source>
</evidence>
<dbReference type="SMART" id="SM00304">
    <property type="entry name" value="HAMP"/>
    <property type="match status" value="1"/>
</dbReference>
<dbReference type="FunFam" id="1.10.287.130:FF:000001">
    <property type="entry name" value="Two-component sensor histidine kinase"/>
    <property type="match status" value="1"/>
</dbReference>
<evidence type="ECO:0000256" key="1">
    <source>
        <dbReference type="ARBA" id="ARBA00000085"/>
    </source>
</evidence>
<evidence type="ECO:0000256" key="8">
    <source>
        <dbReference type="ARBA" id="ARBA00022989"/>
    </source>
</evidence>
<evidence type="ECO:0000256" key="4">
    <source>
        <dbReference type="ARBA" id="ARBA00022553"/>
    </source>
</evidence>
<dbReference type="PANTHER" id="PTHR45436:SF5">
    <property type="entry name" value="SENSOR HISTIDINE KINASE TRCS"/>
    <property type="match status" value="1"/>
</dbReference>
<dbReference type="InterPro" id="IPR036097">
    <property type="entry name" value="HisK_dim/P_sf"/>
</dbReference>
<dbReference type="CDD" id="cd00082">
    <property type="entry name" value="HisKA"/>
    <property type="match status" value="1"/>
</dbReference>
<evidence type="ECO:0000256" key="9">
    <source>
        <dbReference type="ARBA" id="ARBA00023012"/>
    </source>
</evidence>
<dbReference type="Pfam" id="PF00512">
    <property type="entry name" value="HisKA"/>
    <property type="match status" value="1"/>
</dbReference>
<evidence type="ECO:0000256" key="10">
    <source>
        <dbReference type="ARBA" id="ARBA00023136"/>
    </source>
</evidence>
<dbReference type="Pfam" id="PF00672">
    <property type="entry name" value="HAMP"/>
    <property type="match status" value="1"/>
</dbReference>
<dbReference type="InterPro" id="IPR005467">
    <property type="entry name" value="His_kinase_dom"/>
</dbReference>
<dbReference type="Pfam" id="PF02518">
    <property type="entry name" value="HATPase_c"/>
    <property type="match status" value="1"/>
</dbReference>
<evidence type="ECO:0000259" key="13">
    <source>
        <dbReference type="PROSITE" id="PS50885"/>
    </source>
</evidence>
<dbReference type="InterPro" id="IPR050428">
    <property type="entry name" value="TCS_sensor_his_kinase"/>
</dbReference>
<comment type="catalytic activity">
    <reaction evidence="1">
        <text>ATP + protein L-histidine = ADP + protein N-phospho-L-histidine.</text>
        <dbReference type="EC" id="2.7.13.3"/>
    </reaction>
</comment>
<protein>
    <recommendedName>
        <fullName evidence="3">histidine kinase</fullName>
        <ecNumber evidence="3">2.7.13.3</ecNumber>
    </recommendedName>
</protein>
<reference evidence="14 15" key="1">
    <citation type="submission" date="2016-06" db="EMBL/GenBank/DDBJ databases">
        <authorList>
            <person name="Kjaerup R.B."/>
            <person name="Dalgaard T.S."/>
            <person name="Juul-Madsen H.R."/>
        </authorList>
    </citation>
    <scope>NUCLEOTIDE SEQUENCE [LARGE SCALE GENOMIC DNA]</scope>
    <source>
        <strain evidence="14 15">DSM 45626</strain>
    </source>
</reference>
<evidence type="ECO:0000256" key="3">
    <source>
        <dbReference type="ARBA" id="ARBA00012438"/>
    </source>
</evidence>
<dbReference type="RefSeq" id="WP_218107078.1">
    <property type="nucleotide sequence ID" value="NZ_FMCW01000026.1"/>
</dbReference>
<dbReference type="GO" id="GO:0005886">
    <property type="term" value="C:plasma membrane"/>
    <property type="evidence" value="ECO:0007669"/>
    <property type="project" value="UniProtKB-SubCell"/>
</dbReference>
<evidence type="ECO:0000256" key="2">
    <source>
        <dbReference type="ARBA" id="ARBA00004236"/>
    </source>
</evidence>
<dbReference type="PANTHER" id="PTHR45436">
    <property type="entry name" value="SENSOR HISTIDINE KINASE YKOH"/>
    <property type="match status" value="1"/>
</dbReference>
<dbReference type="InterPro" id="IPR003660">
    <property type="entry name" value="HAMP_dom"/>
</dbReference>
<feature type="domain" description="Histidine kinase" evidence="12">
    <location>
        <begin position="246"/>
        <end position="456"/>
    </location>
</feature>
<evidence type="ECO:0000259" key="12">
    <source>
        <dbReference type="PROSITE" id="PS50109"/>
    </source>
</evidence>
<accession>A0A1C4XK18</accession>
<evidence type="ECO:0000256" key="11">
    <source>
        <dbReference type="SAM" id="Phobius"/>
    </source>
</evidence>
<dbReference type="PROSITE" id="PS50885">
    <property type="entry name" value="HAMP"/>
    <property type="match status" value="1"/>
</dbReference>
<keyword evidence="6 11" id="KW-0812">Transmembrane</keyword>
<dbReference type="EMBL" id="FMCW01000026">
    <property type="protein sequence ID" value="SCF08736.1"/>
    <property type="molecule type" value="Genomic_DNA"/>
</dbReference>
<keyword evidence="8 11" id="KW-1133">Transmembrane helix</keyword>
<dbReference type="Gene3D" id="3.30.565.10">
    <property type="entry name" value="Histidine kinase-like ATPase, C-terminal domain"/>
    <property type="match status" value="1"/>
</dbReference>
<sequence>MNRLPLRRSLLLGLVGLTATALVSAGLVSALALQAYLMQRTDDQLRSAAAVVATRVKQLAGQPPGTVRAAVAPSDYLVEIRHRGTLTRFSAATPPATPLLDLSPAPPADGPSAPVTLDGRWRVVTVRAGEAVVLIALPLAPVTQTVRRLVLVELAGGAAVLLLLAGSARLLLVRGLRPLDRITATATAISDGDLDRRVPLDGVRVADPRTEVDRLTLAVNGMLTRLQAAIAARTRSEQRLRDFAADASHELRTPLTSIRGYLQILRHDMVEPGRRAEVLARSEDEAVRMGRILDDLFYLARLDAEPQLRHDRVDLAVLARDSVADLLAAQPGRPARLLAPTPVPVTGDEHALRQVLANLLANVRAHTPADAPVTVAVEPDADGVTVRVTDGGPGVDAALAERAFDRFTQAEPGRGGGSGLGLAIVAGIVTAHGGRVGIESPPGGGTEVWFALPRAADTLR</sequence>
<dbReference type="SUPFAM" id="SSF55874">
    <property type="entry name" value="ATPase domain of HSP90 chaperone/DNA topoisomerase II/histidine kinase"/>
    <property type="match status" value="1"/>
</dbReference>
<dbReference type="InterPro" id="IPR006311">
    <property type="entry name" value="TAT_signal"/>
</dbReference>
<dbReference type="CDD" id="cd06225">
    <property type="entry name" value="HAMP"/>
    <property type="match status" value="1"/>
</dbReference>
<organism evidence="14 15">
    <name type="scientific">Micromonospora haikouensis</name>
    <dbReference type="NCBI Taxonomy" id="686309"/>
    <lineage>
        <taxon>Bacteria</taxon>
        <taxon>Bacillati</taxon>
        <taxon>Actinomycetota</taxon>
        <taxon>Actinomycetes</taxon>
        <taxon>Micromonosporales</taxon>
        <taxon>Micromonosporaceae</taxon>
        <taxon>Micromonospora</taxon>
    </lineage>
</organism>